<protein>
    <submittedName>
        <fullName evidence="1">Uncharacterized protein</fullName>
    </submittedName>
</protein>
<dbReference type="AlphaFoldDB" id="A0A835GXP4"/>
<evidence type="ECO:0000313" key="2">
    <source>
        <dbReference type="Proteomes" id="UP000631114"/>
    </source>
</evidence>
<accession>A0A835GXP4</accession>
<dbReference type="EMBL" id="JADFTS010000009">
    <property type="protein sequence ID" value="KAF9589471.1"/>
    <property type="molecule type" value="Genomic_DNA"/>
</dbReference>
<evidence type="ECO:0000313" key="1">
    <source>
        <dbReference type="EMBL" id="KAF9589471.1"/>
    </source>
</evidence>
<proteinExistence type="predicted"/>
<organism evidence="1 2">
    <name type="scientific">Coptis chinensis</name>
    <dbReference type="NCBI Taxonomy" id="261450"/>
    <lineage>
        <taxon>Eukaryota</taxon>
        <taxon>Viridiplantae</taxon>
        <taxon>Streptophyta</taxon>
        <taxon>Embryophyta</taxon>
        <taxon>Tracheophyta</taxon>
        <taxon>Spermatophyta</taxon>
        <taxon>Magnoliopsida</taxon>
        <taxon>Ranunculales</taxon>
        <taxon>Ranunculaceae</taxon>
        <taxon>Coptidoideae</taxon>
        <taxon>Coptis</taxon>
    </lineage>
</organism>
<comment type="caution">
    <text evidence="1">The sequence shown here is derived from an EMBL/GenBank/DDBJ whole genome shotgun (WGS) entry which is preliminary data.</text>
</comment>
<keyword evidence="2" id="KW-1185">Reference proteome</keyword>
<dbReference type="Proteomes" id="UP000631114">
    <property type="component" value="Unassembled WGS sequence"/>
</dbReference>
<sequence length="118" mass="14014">MFYLMVSLLFCLFFFCFPVMRRRKNFIVIRYSSVLEALLRVLDQRITMSLLEFQLIQIQKQSMELTGSYKRNTIQILQDSRECMHHATNAFMMDEALGCARVKVQFGENDKQIEVKTK</sequence>
<gene>
    <name evidence="1" type="ORF">IFM89_024233</name>
</gene>
<reference evidence="1 2" key="1">
    <citation type="submission" date="2020-10" db="EMBL/GenBank/DDBJ databases">
        <title>The Coptis chinensis genome and diversification of protoberbering-type alkaloids.</title>
        <authorList>
            <person name="Wang B."/>
            <person name="Shu S."/>
            <person name="Song C."/>
            <person name="Liu Y."/>
        </authorList>
    </citation>
    <scope>NUCLEOTIDE SEQUENCE [LARGE SCALE GENOMIC DNA]</scope>
    <source>
        <strain evidence="1">HL-2020</strain>
        <tissue evidence="1">Leaf</tissue>
    </source>
</reference>
<name>A0A835GXP4_9MAGN</name>